<dbReference type="InterPro" id="IPR050491">
    <property type="entry name" value="AmpC-like"/>
</dbReference>
<dbReference type="PANTHER" id="PTHR46825">
    <property type="entry name" value="D-ALANYL-D-ALANINE-CARBOXYPEPTIDASE/ENDOPEPTIDASE AMPH"/>
    <property type="match status" value="1"/>
</dbReference>
<dbReference type="EMBL" id="UIDD01000007">
    <property type="protein sequence ID" value="SUQ63384.1"/>
    <property type="molecule type" value="Genomic_DNA"/>
</dbReference>
<dbReference type="RefSeq" id="WP_205125911.1">
    <property type="nucleotide sequence ID" value="NZ_CBCSFG010000008.1"/>
</dbReference>
<dbReference type="AlphaFoldDB" id="A0A380T0L8"/>
<dbReference type="GO" id="GO:0008800">
    <property type="term" value="F:beta-lactamase activity"/>
    <property type="evidence" value="ECO:0007669"/>
    <property type="project" value="UniProtKB-EC"/>
</dbReference>
<dbReference type="Pfam" id="PF00144">
    <property type="entry name" value="Beta-lactamase"/>
    <property type="match status" value="1"/>
</dbReference>
<reference evidence="3" key="1">
    <citation type="submission" date="2018-07" db="EMBL/GenBank/DDBJ databases">
        <authorList>
            <person name="Blom J."/>
        </authorList>
    </citation>
    <scope>NUCLEOTIDE SEQUENCE [LARGE SCALE GENOMIC DNA]</scope>
    <source>
        <strain evidence="3">CCOS 864</strain>
    </source>
</reference>
<evidence type="ECO:0000313" key="2">
    <source>
        <dbReference type="EMBL" id="SUQ63384.1"/>
    </source>
</evidence>
<dbReference type="InterPro" id="IPR001466">
    <property type="entry name" value="Beta-lactam-related"/>
</dbReference>
<sequence length="364" mass="39812">MDVSWLFLSTPAAEHFSQVVQTTPAQVKNDMGRIFKELSRKAGPGCVFSAEKENAFVIQGATGFADIEKKKPLTADSVFNLASVSKQFTAFAIHLLATEKKLSLDDSVRQYVPELGSYADPVTLRHLLHHTGGLPSYEDAAEAQGIPDTKPLSQATALQLLAAEKQPLFAPGTRFSYSNTGYFMLSLVVERVSGKSIRQFSEQAIFKPLEMNHTQIVDTYPLTFEVARGYKRSFWGGARLYESPWEVTGDGQVHSTVGDLMKWGANLQNGTVGGPNLLAVMSRAGPRVAIDHEDYAMGLSPKLYKGTRLLEHSGGWAGYSTQFLDFPDAHITVAVLCNAEDLDAATYSEKIADVLAVEKWASAR</sequence>
<evidence type="ECO:0000313" key="3">
    <source>
        <dbReference type="Proteomes" id="UP000255177"/>
    </source>
</evidence>
<feature type="domain" description="Beta-lactamase-related" evidence="1">
    <location>
        <begin position="38"/>
        <end position="347"/>
    </location>
</feature>
<name>A0A380T0L8_9PSED</name>
<dbReference type="SUPFAM" id="SSF56601">
    <property type="entry name" value="beta-lactamase/transpeptidase-like"/>
    <property type="match status" value="1"/>
</dbReference>
<dbReference type="InterPro" id="IPR012338">
    <property type="entry name" value="Beta-lactam/transpept-like"/>
</dbReference>
<keyword evidence="3" id="KW-1185">Reference proteome</keyword>
<organism evidence="2 3">
    <name type="scientific">Pseudomonas wadenswilerensis</name>
    <dbReference type="NCBI Taxonomy" id="1785161"/>
    <lineage>
        <taxon>Bacteria</taxon>
        <taxon>Pseudomonadati</taxon>
        <taxon>Pseudomonadota</taxon>
        <taxon>Gammaproteobacteria</taxon>
        <taxon>Pseudomonadales</taxon>
        <taxon>Pseudomonadaceae</taxon>
        <taxon>Pseudomonas</taxon>
    </lineage>
</organism>
<gene>
    <name evidence="2" type="primary">ampC</name>
    <name evidence="2" type="ORF">CCOS864_02834</name>
</gene>
<dbReference type="Gene3D" id="3.40.710.10">
    <property type="entry name" value="DD-peptidase/beta-lactamase superfamily"/>
    <property type="match status" value="1"/>
</dbReference>
<dbReference type="Proteomes" id="UP000255177">
    <property type="component" value="Unassembled WGS sequence"/>
</dbReference>
<accession>A0A380T0L8</accession>
<protein>
    <submittedName>
        <fullName evidence="2">Beta-lactamase</fullName>
        <ecNumber evidence="2">3.5.2.6</ecNumber>
    </submittedName>
</protein>
<keyword evidence="2" id="KW-0378">Hydrolase</keyword>
<dbReference type="PANTHER" id="PTHR46825:SF9">
    <property type="entry name" value="BETA-LACTAMASE-RELATED DOMAIN-CONTAINING PROTEIN"/>
    <property type="match status" value="1"/>
</dbReference>
<dbReference type="EC" id="3.5.2.6" evidence="2"/>
<proteinExistence type="predicted"/>
<evidence type="ECO:0000259" key="1">
    <source>
        <dbReference type="Pfam" id="PF00144"/>
    </source>
</evidence>